<dbReference type="STRING" id="90262.A0A1X2INN5"/>
<evidence type="ECO:0000256" key="3">
    <source>
        <dbReference type="ARBA" id="ARBA00023163"/>
    </source>
</evidence>
<dbReference type="PANTHER" id="PTHR13097">
    <property type="entry name" value="TRANSCRIPTION INITIATION FACTOR IIE, ALPHA SUBUNIT"/>
    <property type="match status" value="1"/>
</dbReference>
<evidence type="ECO:0000313" key="7">
    <source>
        <dbReference type="Proteomes" id="UP000193560"/>
    </source>
</evidence>
<organism evidence="6 7">
    <name type="scientific">Absidia repens</name>
    <dbReference type="NCBI Taxonomy" id="90262"/>
    <lineage>
        <taxon>Eukaryota</taxon>
        <taxon>Fungi</taxon>
        <taxon>Fungi incertae sedis</taxon>
        <taxon>Mucoromycota</taxon>
        <taxon>Mucoromycotina</taxon>
        <taxon>Mucoromycetes</taxon>
        <taxon>Mucorales</taxon>
        <taxon>Cunninghamellaceae</taxon>
        <taxon>Absidia</taxon>
    </lineage>
</organism>
<proteinExistence type="inferred from homology"/>
<dbReference type="OrthoDB" id="361102at2759"/>
<dbReference type="PANTHER" id="PTHR13097:SF7">
    <property type="entry name" value="GENERAL TRANSCRIPTION FACTOR IIE SUBUNIT 1"/>
    <property type="match status" value="1"/>
</dbReference>
<feature type="compositionally biased region" description="Acidic residues" evidence="4">
    <location>
        <begin position="285"/>
        <end position="301"/>
    </location>
</feature>
<feature type="region of interest" description="Disordered" evidence="4">
    <location>
        <begin position="336"/>
        <end position="374"/>
    </location>
</feature>
<dbReference type="SUPFAM" id="SSF57783">
    <property type="entry name" value="Zinc beta-ribbon"/>
    <property type="match status" value="1"/>
</dbReference>
<dbReference type="InterPro" id="IPR024550">
    <property type="entry name" value="TFIIEa/SarR/Rpc3_HTH_dom"/>
</dbReference>
<evidence type="ECO:0000256" key="1">
    <source>
        <dbReference type="ARBA" id="ARBA00008947"/>
    </source>
</evidence>
<dbReference type="GO" id="GO:0006367">
    <property type="term" value="P:transcription initiation at RNA polymerase II promoter"/>
    <property type="evidence" value="ECO:0007669"/>
    <property type="project" value="InterPro"/>
</dbReference>
<dbReference type="Gene3D" id="3.30.40.10">
    <property type="entry name" value="Zinc/RING finger domain, C3HC4 (zinc finger)"/>
    <property type="match status" value="1"/>
</dbReference>
<dbReference type="InterPro" id="IPR013083">
    <property type="entry name" value="Znf_RING/FYVE/PHD"/>
</dbReference>
<evidence type="ECO:0000259" key="5">
    <source>
        <dbReference type="PROSITE" id="PS51344"/>
    </source>
</evidence>
<comment type="caution">
    <text evidence="6">The sequence shown here is derived from an EMBL/GenBank/DDBJ whole genome shotgun (WGS) entry which is preliminary data.</text>
</comment>
<dbReference type="SMART" id="SM00531">
    <property type="entry name" value="TFIIE"/>
    <property type="match status" value="1"/>
</dbReference>
<keyword evidence="7" id="KW-1185">Reference proteome</keyword>
<dbReference type="EMBL" id="MCGE01000007">
    <property type="protein sequence ID" value="ORZ19637.1"/>
    <property type="molecule type" value="Genomic_DNA"/>
</dbReference>
<dbReference type="Pfam" id="PF02002">
    <property type="entry name" value="TFIIE_alpha"/>
    <property type="match status" value="1"/>
</dbReference>
<dbReference type="PROSITE" id="PS51344">
    <property type="entry name" value="HTH_TFE_IIE"/>
    <property type="match status" value="1"/>
</dbReference>
<reference evidence="6 7" key="1">
    <citation type="submission" date="2016-07" db="EMBL/GenBank/DDBJ databases">
        <title>Pervasive Adenine N6-methylation of Active Genes in Fungi.</title>
        <authorList>
            <consortium name="DOE Joint Genome Institute"/>
            <person name="Mondo S.J."/>
            <person name="Dannebaum R.O."/>
            <person name="Kuo R.C."/>
            <person name="Labutti K."/>
            <person name="Haridas S."/>
            <person name="Kuo A."/>
            <person name="Salamov A."/>
            <person name="Ahrendt S.R."/>
            <person name="Lipzen A."/>
            <person name="Sullivan W."/>
            <person name="Andreopoulos W.B."/>
            <person name="Clum A."/>
            <person name="Lindquist E."/>
            <person name="Daum C."/>
            <person name="Ramamoorthy G.K."/>
            <person name="Gryganskyi A."/>
            <person name="Culley D."/>
            <person name="Magnuson J.K."/>
            <person name="James T.Y."/>
            <person name="O'Malley M.A."/>
            <person name="Stajich J.E."/>
            <person name="Spatafora J.W."/>
            <person name="Visel A."/>
            <person name="Grigoriev I.V."/>
        </authorList>
    </citation>
    <scope>NUCLEOTIDE SEQUENCE [LARGE SCALE GENOMIC DNA]</scope>
    <source>
        <strain evidence="6 7">NRRL 1336</strain>
    </source>
</reference>
<dbReference type="Proteomes" id="UP000193560">
    <property type="component" value="Unassembled WGS sequence"/>
</dbReference>
<gene>
    <name evidence="6" type="ORF">BCR42DRAFT_410163</name>
</gene>
<dbReference type="InterPro" id="IPR017919">
    <property type="entry name" value="TFIIE/TFIIEa_HTH"/>
</dbReference>
<dbReference type="GO" id="GO:0005673">
    <property type="term" value="C:transcription factor TFIIE complex"/>
    <property type="evidence" value="ECO:0007669"/>
    <property type="project" value="TreeGrafter"/>
</dbReference>
<dbReference type="AlphaFoldDB" id="A0A1X2INN5"/>
<protein>
    <recommendedName>
        <fullName evidence="5">HTH TFE/IIEalpha-type domain-containing protein</fullName>
    </recommendedName>
</protein>
<comment type="similarity">
    <text evidence="1">Belongs to the TFIIE alpha subunit family.</text>
</comment>
<accession>A0A1X2INN5</accession>
<evidence type="ECO:0000256" key="2">
    <source>
        <dbReference type="ARBA" id="ARBA00023015"/>
    </source>
</evidence>
<feature type="domain" description="HTH TFE/IIEalpha-type" evidence="5">
    <location>
        <begin position="4"/>
        <end position="99"/>
    </location>
</feature>
<evidence type="ECO:0000313" key="6">
    <source>
        <dbReference type="EMBL" id="ORZ19637.1"/>
    </source>
</evidence>
<feature type="region of interest" description="Disordered" evidence="4">
    <location>
        <begin position="253"/>
        <end position="301"/>
    </location>
</feature>
<evidence type="ECO:0000256" key="4">
    <source>
        <dbReference type="SAM" id="MobiDB-lite"/>
    </source>
</evidence>
<keyword evidence="3" id="KW-0804">Transcription</keyword>
<dbReference type="InterPro" id="IPR039997">
    <property type="entry name" value="TFE"/>
</dbReference>
<dbReference type="InterPro" id="IPR002853">
    <property type="entry name" value="TFIIE_asu"/>
</dbReference>
<sequence>MDVLKLLVSRVARAFYDPKYIVILDVLNNAPPNSNGIREDDMVPILKMTAREIHKLCGKLREHRLLRMGTRMENRKQDQRPIPKTFYYLDYKEFVDVVKWKMYKMQMVVRDNLRTESENQGFVCERCENQYTPLDVLSLVNPANGLFYCDICESVLKENDNAENVKESQQVLAKLREQSQPIITLLKQTDAIVIPQGYIFKGIGTGPRKNGTDPYELAVAQDTGAGQGDIIVDLQMDNEAARRAKQLEAEEKRQQNALPIWHQRSTVSDGIRGTGDPEPSVTLEHDEEDQFQEVDGSEMDPDTQDYYTKYYESLSQAQPFDDEMSTEQFDDLEADEDEFETVEVNEGNKRSYDLEDDNADESKRIKPNPNENGQMDTEEFIDGDEEIPLVSGICENGLRNGSIVDVAKGFSIIYIVNGKMVPLDEVVEEDQRNMTTEEYKAYYEAWQNWQTN</sequence>
<name>A0A1X2INN5_9FUNG</name>
<keyword evidence="2" id="KW-0805">Transcription regulation</keyword>